<name>A0AAE9ZTL9_9BACT</name>
<proteinExistence type="predicted"/>
<protein>
    <submittedName>
        <fullName evidence="1">Uncharacterized protein</fullName>
    </submittedName>
</protein>
<evidence type="ECO:0000313" key="1">
    <source>
        <dbReference type="EMBL" id="WED64051.1"/>
    </source>
</evidence>
<dbReference type="EMBL" id="CP119075">
    <property type="protein sequence ID" value="WED64051.1"/>
    <property type="molecule type" value="Genomic_DNA"/>
</dbReference>
<reference evidence="1" key="1">
    <citation type="submission" date="2023-03" db="EMBL/GenBank/DDBJ databases">
        <title>Lomoglobus Profundus gen. nov., sp. nov., a novel member of the phylum Verrucomicrobia, isolated from deep-marine sediment of South China Sea.</title>
        <authorList>
            <person name="Ahmad T."/>
            <person name="Ishaq S.E."/>
            <person name="Wang F."/>
        </authorList>
    </citation>
    <scope>NUCLEOTIDE SEQUENCE</scope>
    <source>
        <strain evidence="1">LMO-M01</strain>
    </source>
</reference>
<evidence type="ECO:0000313" key="2">
    <source>
        <dbReference type="Proteomes" id="UP001218638"/>
    </source>
</evidence>
<dbReference type="KEGG" id="slom:PXH66_17065"/>
<dbReference type="Proteomes" id="UP001218638">
    <property type="component" value="Chromosome"/>
</dbReference>
<keyword evidence="2" id="KW-1185">Reference proteome</keyword>
<dbReference type="RefSeq" id="WP_330930076.1">
    <property type="nucleotide sequence ID" value="NZ_CP119075.1"/>
</dbReference>
<gene>
    <name evidence="1" type="ORF">PXH66_17065</name>
</gene>
<sequence length="372" mass="41685">MSYLTFINTPETRTLVRLATMVITALSAGANPVDRPTVGAIRWDAWSGGEVTREVERTLSPVRYHHRLPWFAELDADDKAHIDGSAPGVMEQEINYAAAAGLDYWAFLLYPKGSEMSEGLEQYLASPDRGEIKFCLILHNSIGLEEDVWALEQARFVRLLQEPGYVTVAGGRPLVYAFGNTFDEQFPVSRFNDLRAALKKAGMDPYFVYMGWKPVDDFAKKSSLGFDAVSAYAYASDVPTFHELAELVEQDYWQAATAHQTPLVPFVTTGWDKMPRKDNPVFWEDLSSSYHHQDVFPSMATPCEIESTLRSALDLVRSYPGLNPANTVIVYAWNEYDEGGWLAPTWTPSGEPDMERLEAVRRVLNPAGAPLE</sequence>
<organism evidence="1 2">
    <name type="scientific">Synoicihabitans lomoniglobus</name>
    <dbReference type="NCBI Taxonomy" id="2909285"/>
    <lineage>
        <taxon>Bacteria</taxon>
        <taxon>Pseudomonadati</taxon>
        <taxon>Verrucomicrobiota</taxon>
        <taxon>Opitutia</taxon>
        <taxon>Opitutales</taxon>
        <taxon>Opitutaceae</taxon>
        <taxon>Synoicihabitans</taxon>
    </lineage>
</organism>
<dbReference type="AlphaFoldDB" id="A0AAE9ZTL9"/>
<accession>A0AAE9ZTL9</accession>
<dbReference type="Gene3D" id="3.20.20.80">
    <property type="entry name" value="Glycosidases"/>
    <property type="match status" value="1"/>
</dbReference>